<accession>A0A8I2YX79</accession>
<evidence type="ECO:0000313" key="7">
    <source>
        <dbReference type="EMBL" id="KAG6380126.1"/>
    </source>
</evidence>
<dbReference type="InterPro" id="IPR038491">
    <property type="entry name" value="Velvet_dom_sf"/>
</dbReference>
<sequence>MDASDPPRRTSNSWINLPIHFVTGSFAGQSLRAELTEIQKADLGRKYARVDRRPLDPPPVVLLKLYQVFHHGMEAQYEREIEDYSEVNTLGLLCNVDLYHVPTAGRDPSTSAQGRDLQQAHPSHHHQLPEPPRAPLYHPHSNLASIHQRALTYLWDQPVTEDMNCTAALSGATFIQPALIEYQGRRALVFPFADLAVKTEGQFFLRYRCFDLFSRTSGYDDLPIQAECFGGPFRIYSTKEFPGLQPSTELTKVTVPFRRRSAYLLMQRSKATR</sequence>
<dbReference type="InterPro" id="IPR021740">
    <property type="entry name" value="Velvet"/>
</dbReference>
<feature type="domain" description="Velvet" evidence="6">
    <location>
        <begin position="28"/>
        <end position="264"/>
    </location>
</feature>
<organism evidence="7 8">
    <name type="scientific">Boletus reticuloceps</name>
    <dbReference type="NCBI Taxonomy" id="495285"/>
    <lineage>
        <taxon>Eukaryota</taxon>
        <taxon>Fungi</taxon>
        <taxon>Dikarya</taxon>
        <taxon>Basidiomycota</taxon>
        <taxon>Agaricomycotina</taxon>
        <taxon>Agaricomycetes</taxon>
        <taxon>Agaricomycetidae</taxon>
        <taxon>Boletales</taxon>
        <taxon>Boletineae</taxon>
        <taxon>Boletaceae</taxon>
        <taxon>Boletoideae</taxon>
        <taxon>Boletus</taxon>
    </lineage>
</organism>
<dbReference type="AlphaFoldDB" id="A0A8I2YX79"/>
<evidence type="ECO:0000313" key="8">
    <source>
        <dbReference type="Proteomes" id="UP000683000"/>
    </source>
</evidence>
<name>A0A8I2YX79_9AGAM</name>
<keyword evidence="2" id="KW-0805">Transcription regulation</keyword>
<keyword evidence="3" id="KW-0804">Transcription</keyword>
<dbReference type="OrthoDB" id="5599552at2759"/>
<gene>
    <name evidence="7" type="ORF">JVT61DRAFT_8213</name>
</gene>
<dbReference type="Proteomes" id="UP000683000">
    <property type="component" value="Unassembled WGS sequence"/>
</dbReference>
<protein>
    <submittedName>
        <fullName evidence="7">Velvet factor-domain-containing protein</fullName>
    </submittedName>
</protein>
<dbReference type="EMBL" id="JAGFBS010000003">
    <property type="protein sequence ID" value="KAG6380126.1"/>
    <property type="molecule type" value="Genomic_DNA"/>
</dbReference>
<keyword evidence="4" id="KW-0539">Nucleus</keyword>
<dbReference type="InterPro" id="IPR037525">
    <property type="entry name" value="Velvet_dom"/>
</dbReference>
<dbReference type="Pfam" id="PF11754">
    <property type="entry name" value="Velvet"/>
    <property type="match status" value="1"/>
</dbReference>
<dbReference type="PANTHER" id="PTHR33572:SF3">
    <property type="entry name" value="VELVET COMPLEX SUBUNIT B"/>
    <property type="match status" value="1"/>
</dbReference>
<feature type="region of interest" description="Disordered" evidence="5">
    <location>
        <begin position="104"/>
        <end position="139"/>
    </location>
</feature>
<comment type="subcellular location">
    <subcellularLocation>
        <location evidence="1">Nucleus</location>
    </subcellularLocation>
</comment>
<evidence type="ECO:0000256" key="4">
    <source>
        <dbReference type="ARBA" id="ARBA00023242"/>
    </source>
</evidence>
<evidence type="ECO:0000256" key="1">
    <source>
        <dbReference type="ARBA" id="ARBA00004123"/>
    </source>
</evidence>
<comment type="caution">
    <text evidence="7">The sequence shown here is derived from an EMBL/GenBank/DDBJ whole genome shotgun (WGS) entry which is preliminary data.</text>
</comment>
<proteinExistence type="predicted"/>
<evidence type="ECO:0000256" key="2">
    <source>
        <dbReference type="ARBA" id="ARBA00023015"/>
    </source>
</evidence>
<dbReference type="PANTHER" id="PTHR33572">
    <property type="entry name" value="SPORE DEVELOPMENT REGULATOR VOSA"/>
    <property type="match status" value="1"/>
</dbReference>
<dbReference type="Gene3D" id="2.60.40.3960">
    <property type="entry name" value="Velvet domain"/>
    <property type="match status" value="1"/>
</dbReference>
<evidence type="ECO:0000259" key="6">
    <source>
        <dbReference type="PROSITE" id="PS51821"/>
    </source>
</evidence>
<keyword evidence="8" id="KW-1185">Reference proteome</keyword>
<reference evidence="7" key="1">
    <citation type="submission" date="2021-03" db="EMBL/GenBank/DDBJ databases">
        <title>Evolutionary innovations through gain and loss of genes in the ectomycorrhizal Boletales.</title>
        <authorList>
            <person name="Wu G."/>
            <person name="Miyauchi S."/>
            <person name="Morin E."/>
            <person name="Yang Z.-L."/>
            <person name="Xu J."/>
            <person name="Martin F.M."/>
        </authorList>
    </citation>
    <scope>NUCLEOTIDE SEQUENCE</scope>
    <source>
        <strain evidence="7">BR01</strain>
    </source>
</reference>
<evidence type="ECO:0000256" key="5">
    <source>
        <dbReference type="SAM" id="MobiDB-lite"/>
    </source>
</evidence>
<dbReference type="PROSITE" id="PS51821">
    <property type="entry name" value="VELVET"/>
    <property type="match status" value="1"/>
</dbReference>
<evidence type="ECO:0000256" key="3">
    <source>
        <dbReference type="ARBA" id="ARBA00023163"/>
    </source>
</evidence>
<dbReference type="GO" id="GO:0005634">
    <property type="term" value="C:nucleus"/>
    <property type="evidence" value="ECO:0007669"/>
    <property type="project" value="UniProtKB-SubCell"/>
</dbReference>